<feature type="signal peptide" evidence="1">
    <location>
        <begin position="1"/>
        <end position="19"/>
    </location>
</feature>
<dbReference type="Proteomes" id="UP000324629">
    <property type="component" value="Unassembled WGS sequence"/>
</dbReference>
<dbReference type="InterPro" id="IPR038765">
    <property type="entry name" value="Papain-like_cys_pep_sf"/>
</dbReference>
<dbReference type="GO" id="GO:0008234">
    <property type="term" value="F:cysteine-type peptidase activity"/>
    <property type="evidence" value="ECO:0007669"/>
    <property type="project" value="InterPro"/>
</dbReference>
<dbReference type="AlphaFoldDB" id="A0A5J4N8C2"/>
<dbReference type="EMBL" id="QNGE01005938">
    <property type="protein sequence ID" value="KAA3671718.1"/>
    <property type="molecule type" value="Genomic_DNA"/>
</dbReference>
<evidence type="ECO:0000259" key="2">
    <source>
        <dbReference type="Pfam" id="PF00112"/>
    </source>
</evidence>
<dbReference type="GO" id="GO:0006508">
    <property type="term" value="P:proteolysis"/>
    <property type="evidence" value="ECO:0007669"/>
    <property type="project" value="InterPro"/>
</dbReference>
<feature type="domain" description="Peptidase C1A papain C-terminal" evidence="2">
    <location>
        <begin position="91"/>
        <end position="126"/>
    </location>
</feature>
<dbReference type="SUPFAM" id="SSF54001">
    <property type="entry name" value="Cysteine proteinases"/>
    <property type="match status" value="1"/>
</dbReference>
<keyword evidence="4" id="KW-1185">Reference proteome</keyword>
<evidence type="ECO:0000256" key="1">
    <source>
        <dbReference type="SAM" id="SignalP"/>
    </source>
</evidence>
<organism evidence="3 4">
    <name type="scientific">Paragonimus westermani</name>
    <dbReference type="NCBI Taxonomy" id="34504"/>
    <lineage>
        <taxon>Eukaryota</taxon>
        <taxon>Metazoa</taxon>
        <taxon>Spiralia</taxon>
        <taxon>Lophotrochozoa</taxon>
        <taxon>Platyhelminthes</taxon>
        <taxon>Trematoda</taxon>
        <taxon>Digenea</taxon>
        <taxon>Plagiorchiida</taxon>
        <taxon>Troglotremata</taxon>
        <taxon>Troglotrematidae</taxon>
        <taxon>Paragonimus</taxon>
    </lineage>
</organism>
<protein>
    <submittedName>
        <fullName evidence="3">Cathepsin B</fullName>
    </submittedName>
</protein>
<sequence length="245" mass="27484">MKCALLLLTVTVLVTGGTTDVPVNAKHLRAFTDDLIHYVNEESGAHWKARPSRRFRGVEEVKQLLGARLEAPALRNARRMTISHQVNVDVLPELFDPREQWPNCTSIGEIRDQSRCGSCWISRTTAKEFITTLPGASWASTLFDYWVGERRMEHRIGCSRILGMMNGNARGIKPVLYSFKVAHQMDRPFTARCSLTVCSNCRRASVYSITANLAILPMNHLERTILSTVMKSTDLPKPSTAVGVR</sequence>
<reference evidence="3 4" key="1">
    <citation type="journal article" date="2019" name="Gigascience">
        <title>Whole-genome sequence of the oriental lung fluke Paragonimus westermani.</title>
        <authorList>
            <person name="Oey H."/>
            <person name="Zakrzewski M."/>
            <person name="Narain K."/>
            <person name="Devi K.R."/>
            <person name="Agatsuma T."/>
            <person name="Nawaratna S."/>
            <person name="Gobert G.N."/>
            <person name="Jones M.K."/>
            <person name="Ragan M.A."/>
            <person name="McManus D.P."/>
            <person name="Krause L."/>
        </authorList>
    </citation>
    <scope>NUCLEOTIDE SEQUENCE [LARGE SCALE GENOMIC DNA]</scope>
    <source>
        <strain evidence="3 4">IND2009</strain>
    </source>
</reference>
<evidence type="ECO:0000313" key="4">
    <source>
        <dbReference type="Proteomes" id="UP000324629"/>
    </source>
</evidence>
<gene>
    <name evidence="3" type="ORF">DEA37_0012015</name>
</gene>
<feature type="chain" id="PRO_5023844531" evidence="1">
    <location>
        <begin position="20"/>
        <end position="245"/>
    </location>
</feature>
<name>A0A5J4N8C2_9TREM</name>
<dbReference type="Gene3D" id="3.90.70.10">
    <property type="entry name" value="Cysteine proteinases"/>
    <property type="match status" value="1"/>
</dbReference>
<dbReference type="InterPro" id="IPR000668">
    <property type="entry name" value="Peptidase_C1A_C"/>
</dbReference>
<dbReference type="Pfam" id="PF00112">
    <property type="entry name" value="Peptidase_C1"/>
    <property type="match status" value="1"/>
</dbReference>
<proteinExistence type="predicted"/>
<evidence type="ECO:0000313" key="3">
    <source>
        <dbReference type="EMBL" id="KAA3671718.1"/>
    </source>
</evidence>
<comment type="caution">
    <text evidence="3">The sequence shown here is derived from an EMBL/GenBank/DDBJ whole genome shotgun (WGS) entry which is preliminary data.</text>
</comment>
<accession>A0A5J4N8C2</accession>
<keyword evidence="1" id="KW-0732">Signal</keyword>